<proteinExistence type="predicted"/>
<evidence type="ECO:0000313" key="2">
    <source>
        <dbReference type="Proteomes" id="UP000183174"/>
    </source>
</evidence>
<protein>
    <submittedName>
        <fullName evidence="1">Uncharacterized protein</fullName>
    </submittedName>
</protein>
<accession>A0A1C3UDT7</accession>
<name>A0A1C3UDT7_9BRAD</name>
<gene>
    <name evidence="1" type="ORF">GA0061099_10011012</name>
</gene>
<dbReference type="EMBL" id="FMAE01000001">
    <property type="protein sequence ID" value="SCB13643.1"/>
    <property type="molecule type" value="Genomic_DNA"/>
</dbReference>
<organism evidence="1 2">
    <name type="scientific">Bradyrhizobium yuanmingense</name>
    <dbReference type="NCBI Taxonomy" id="108015"/>
    <lineage>
        <taxon>Bacteria</taxon>
        <taxon>Pseudomonadati</taxon>
        <taxon>Pseudomonadota</taxon>
        <taxon>Alphaproteobacteria</taxon>
        <taxon>Hyphomicrobiales</taxon>
        <taxon>Nitrobacteraceae</taxon>
        <taxon>Bradyrhizobium</taxon>
    </lineage>
</organism>
<reference evidence="1 2" key="1">
    <citation type="submission" date="2016-08" db="EMBL/GenBank/DDBJ databases">
        <authorList>
            <person name="Seilhamer J.J."/>
        </authorList>
    </citation>
    <scope>NUCLEOTIDE SEQUENCE [LARGE SCALE GENOMIC DNA]</scope>
    <source>
        <strain evidence="1 2">CCBAU 10071</strain>
    </source>
</reference>
<sequence length="40" mass="4482">MVQNVTAPAVGAGPKRLLWSLFRKVRKYPNFQETDAFSGT</sequence>
<dbReference type="AlphaFoldDB" id="A0A1C3UDT7"/>
<dbReference type="Proteomes" id="UP000183174">
    <property type="component" value="Unassembled WGS sequence"/>
</dbReference>
<evidence type="ECO:0000313" key="1">
    <source>
        <dbReference type="EMBL" id="SCB13643.1"/>
    </source>
</evidence>